<dbReference type="Pfam" id="PF02283">
    <property type="entry name" value="CobU"/>
    <property type="match status" value="1"/>
</dbReference>
<name>A0A6I1FDB9_9BACI</name>
<dbReference type="UniPathway" id="UPA00148">
    <property type="reaction ID" value="UER00236"/>
</dbReference>
<dbReference type="AlphaFoldDB" id="A0A6I1FDB9"/>
<keyword evidence="2" id="KW-1185">Reference proteome</keyword>
<dbReference type="InterPro" id="IPR027417">
    <property type="entry name" value="P-loop_NTPase"/>
</dbReference>
<evidence type="ECO:0000313" key="1">
    <source>
        <dbReference type="EMBL" id="KAB7705378.1"/>
    </source>
</evidence>
<dbReference type="GO" id="GO:0009236">
    <property type="term" value="P:cobalamin biosynthetic process"/>
    <property type="evidence" value="ECO:0007669"/>
    <property type="project" value="UniProtKB-UniPathway"/>
</dbReference>
<dbReference type="RefSeq" id="WP_152153345.1">
    <property type="nucleotide sequence ID" value="NZ_WEIO01000009.1"/>
</dbReference>
<dbReference type="InterPro" id="IPR003203">
    <property type="entry name" value="CobU/CobP"/>
</dbReference>
<accession>A0A6I1FDB9</accession>
<dbReference type="SUPFAM" id="SSF52540">
    <property type="entry name" value="P-loop containing nucleoside triphosphate hydrolases"/>
    <property type="match status" value="1"/>
</dbReference>
<dbReference type="GO" id="GO:0000166">
    <property type="term" value="F:nucleotide binding"/>
    <property type="evidence" value="ECO:0007669"/>
    <property type="project" value="InterPro"/>
</dbReference>
<gene>
    <name evidence="1" type="ORF">F9802_14870</name>
</gene>
<reference evidence="1 2" key="1">
    <citation type="submission" date="2019-10" db="EMBL/GenBank/DDBJ databases">
        <title>Bacillus aerolatum sp. nov., isolated from bioaerosol of sport playgrounds.</title>
        <authorList>
            <person name="Chen P."/>
            <person name="Zhang G."/>
        </authorList>
    </citation>
    <scope>NUCLEOTIDE SEQUENCE [LARGE SCALE GENOMIC DNA]</scope>
    <source>
        <strain evidence="1 2">CX253</strain>
    </source>
</reference>
<organism evidence="1 2">
    <name type="scientific">Bacillus aerolatus</name>
    <dbReference type="NCBI Taxonomy" id="2653354"/>
    <lineage>
        <taxon>Bacteria</taxon>
        <taxon>Bacillati</taxon>
        <taxon>Bacillota</taxon>
        <taxon>Bacilli</taxon>
        <taxon>Bacillales</taxon>
        <taxon>Bacillaceae</taxon>
        <taxon>Bacillus</taxon>
    </lineage>
</organism>
<dbReference type="Gene3D" id="3.40.50.300">
    <property type="entry name" value="P-loop containing nucleotide triphosphate hydrolases"/>
    <property type="match status" value="1"/>
</dbReference>
<dbReference type="EMBL" id="WEIO01000009">
    <property type="protein sequence ID" value="KAB7705378.1"/>
    <property type="molecule type" value="Genomic_DNA"/>
</dbReference>
<dbReference type="GO" id="GO:0043752">
    <property type="term" value="F:adenosylcobinamide kinase activity"/>
    <property type="evidence" value="ECO:0007669"/>
    <property type="project" value="InterPro"/>
</dbReference>
<dbReference type="Proteomes" id="UP000429595">
    <property type="component" value="Unassembled WGS sequence"/>
</dbReference>
<comment type="caution">
    <text evidence="1">The sequence shown here is derived from an EMBL/GenBank/DDBJ whole genome shotgun (WGS) entry which is preliminary data.</text>
</comment>
<proteinExistence type="predicted"/>
<sequence>MYLITGGAFNGKKQWVRKEFELDSKPYQWHSFYASDELEEWKMELIVLEGIERHVRRLIEKEEGSEAAREVWKEELAGWLNWETEKQGRQLILIGTDITKGIVPANAFDRMWRDAAGWCFQDAAEKADQVIQIWYGLPQKIKMRGNNNNETLYENR</sequence>
<protein>
    <submittedName>
        <fullName evidence="1">Uncharacterized protein</fullName>
    </submittedName>
</protein>
<evidence type="ECO:0000313" key="2">
    <source>
        <dbReference type="Proteomes" id="UP000429595"/>
    </source>
</evidence>